<dbReference type="InterPro" id="IPR000182">
    <property type="entry name" value="GNAT_dom"/>
</dbReference>
<dbReference type="Proteomes" id="UP000677126">
    <property type="component" value="Chromosome"/>
</dbReference>
<keyword evidence="3" id="KW-1185">Reference proteome</keyword>
<proteinExistence type="predicted"/>
<dbReference type="InterPro" id="IPR051531">
    <property type="entry name" value="N-acetyltransferase"/>
</dbReference>
<gene>
    <name evidence="2" type="ORF">HT578_11710</name>
</gene>
<evidence type="ECO:0000313" key="2">
    <source>
        <dbReference type="EMBL" id="QVM84265.1"/>
    </source>
</evidence>
<name>A0ABX8E5P3_9SPHN</name>
<protein>
    <submittedName>
        <fullName evidence="2">GNAT family N-acetyltransferase</fullName>
    </submittedName>
</protein>
<evidence type="ECO:0000259" key="1">
    <source>
        <dbReference type="PROSITE" id="PS51186"/>
    </source>
</evidence>
<feature type="domain" description="N-acetyltransferase" evidence="1">
    <location>
        <begin position="8"/>
        <end position="163"/>
    </location>
</feature>
<dbReference type="EMBL" id="CP054856">
    <property type="protein sequence ID" value="QVM84265.1"/>
    <property type="molecule type" value="Genomic_DNA"/>
</dbReference>
<evidence type="ECO:0000313" key="3">
    <source>
        <dbReference type="Proteomes" id="UP000677126"/>
    </source>
</evidence>
<accession>A0ABX8E5P3</accession>
<dbReference type="RefSeq" id="WP_052322143.1">
    <property type="nucleotide sequence ID" value="NZ_CP054856.1"/>
</dbReference>
<dbReference type="InterPro" id="IPR016181">
    <property type="entry name" value="Acyl_CoA_acyltransferase"/>
</dbReference>
<reference evidence="2 3" key="1">
    <citation type="journal article" date="2021" name="Int. J. Syst. Evol. Microbiol.">
        <title>Novosphingobium decolorationis sp. nov., an aniline blue-decolourizing bacterium isolated from East Pacific sediment.</title>
        <authorList>
            <person name="Chen X."/>
            <person name="Dong B."/>
            <person name="Chen T."/>
            <person name="Ren N."/>
            <person name="Wang J."/>
            <person name="Xu Y."/>
            <person name="Yang J."/>
            <person name="Zhu S."/>
            <person name="Chen J."/>
        </authorList>
    </citation>
    <scope>NUCLEOTIDE SEQUENCE [LARGE SCALE GENOMIC DNA]</scope>
    <source>
        <strain evidence="2 3">502str22</strain>
    </source>
</reference>
<dbReference type="SUPFAM" id="SSF55729">
    <property type="entry name" value="Acyl-CoA N-acyltransferases (Nat)"/>
    <property type="match status" value="1"/>
</dbReference>
<dbReference type="Pfam" id="PF13302">
    <property type="entry name" value="Acetyltransf_3"/>
    <property type="match status" value="1"/>
</dbReference>
<dbReference type="PROSITE" id="PS51186">
    <property type="entry name" value="GNAT"/>
    <property type="match status" value="1"/>
</dbReference>
<dbReference type="Gene3D" id="3.40.630.30">
    <property type="match status" value="1"/>
</dbReference>
<organism evidence="2 3">
    <name type="scientific">Novosphingobium decolorationis</name>
    <dbReference type="NCBI Taxonomy" id="2698673"/>
    <lineage>
        <taxon>Bacteria</taxon>
        <taxon>Pseudomonadati</taxon>
        <taxon>Pseudomonadota</taxon>
        <taxon>Alphaproteobacteria</taxon>
        <taxon>Sphingomonadales</taxon>
        <taxon>Sphingomonadaceae</taxon>
        <taxon>Novosphingobium</taxon>
    </lineage>
</organism>
<dbReference type="PANTHER" id="PTHR43792">
    <property type="entry name" value="GNAT FAMILY, PUTATIVE (AFU_ORTHOLOGUE AFUA_3G00765)-RELATED-RELATED"/>
    <property type="match status" value="1"/>
</dbReference>
<sequence>MFIRTERLFLRPGWPEDLEDIFEALNSDAVPRTLTVPGLPRSLGEVRALLEGERDQRLPQFMIYLRAPGGARLVGHIGLVAGERGEVELVYWIKGRFCGLGFAREAVRAMLDHARALGHHRIVAYEPLDSESDARVLLAAGFEDSFRIEERFSAARGEAVAVHCYEAPLEWRAMPPVGRVAYERSSAQPLSA</sequence>